<evidence type="ECO:0000256" key="3">
    <source>
        <dbReference type="SAM" id="MobiDB-lite"/>
    </source>
</evidence>
<name>A0A1C7MAP1_GRIFR</name>
<dbReference type="Proteomes" id="UP000092993">
    <property type="component" value="Unassembled WGS sequence"/>
</dbReference>
<keyword evidence="2" id="KW-0863">Zinc-finger</keyword>
<comment type="caution">
    <text evidence="5">The sequence shown here is derived from an EMBL/GenBank/DDBJ whole genome shotgun (WGS) entry which is preliminary data.</text>
</comment>
<feature type="compositionally biased region" description="Basic residues" evidence="3">
    <location>
        <begin position="485"/>
        <end position="494"/>
    </location>
</feature>
<evidence type="ECO:0000259" key="4">
    <source>
        <dbReference type="PROSITE" id="PS50158"/>
    </source>
</evidence>
<gene>
    <name evidence="5" type="ORF">A0H81_05906</name>
</gene>
<evidence type="ECO:0000256" key="2">
    <source>
        <dbReference type="PROSITE-ProRule" id="PRU00047"/>
    </source>
</evidence>
<dbReference type="EMBL" id="LUGG01000006">
    <property type="protein sequence ID" value="OBZ73961.1"/>
    <property type="molecule type" value="Genomic_DNA"/>
</dbReference>
<protein>
    <recommendedName>
        <fullName evidence="4">CCHC-type domain-containing protein</fullName>
    </recommendedName>
</protein>
<sequence length="494" mass="54774">MATAMPAAGHHTHQFSIQRNRERFCDSLKTSILFTTLATAPTNELKKRHAVRYAPIDVADMWDQLPSYADATKTYEQWCEEVKVFYPTADANRKYTLQDLDLLIGEQSRLGISTAADLGDYYREFFKITEFLRSRQRLSTSEIARTFYKPFTPTLWQSVHSRLQLKYPDHNPDNFWPLRHILDAAHYVLHGTRVDAPAQGTPAAATTSTALPPGTIKTEDFTSLIETITRTIAQAFATSANMAFANAQPQTSRVSNIANTNPNMTSGGCHYCGEFGHVIGGCPKVQEDIDIGRIRRNIENKVVLPSGAFVPCNVTGATMRDRILEWHRTHPKNLARGQLSSNTNPPAGQMIFEITSNPNVASSYQLTREDRITALEREIFALRKGKETFDGVEIPRHLPAQPPILPTANRVDNPPTHEPTEASQVTNPPSVSAPAPVASSTPSPATVPAPIHPYSQARDATYAPPQDRNLGVLPKPPKDKDAATKHLRLSKILE</sequence>
<dbReference type="GO" id="GO:0008270">
    <property type="term" value="F:zinc ion binding"/>
    <property type="evidence" value="ECO:0007669"/>
    <property type="project" value="UniProtKB-KW"/>
</dbReference>
<dbReference type="InterPro" id="IPR036875">
    <property type="entry name" value="Znf_CCHC_sf"/>
</dbReference>
<keyword evidence="6" id="KW-1185">Reference proteome</keyword>
<accession>A0A1C7MAP1</accession>
<dbReference type="GO" id="GO:0006397">
    <property type="term" value="P:mRNA processing"/>
    <property type="evidence" value="ECO:0007669"/>
    <property type="project" value="UniProtKB-KW"/>
</dbReference>
<dbReference type="OrthoDB" id="3260031at2759"/>
<feature type="domain" description="CCHC-type" evidence="4">
    <location>
        <begin position="269"/>
        <end position="284"/>
    </location>
</feature>
<evidence type="ECO:0000313" key="6">
    <source>
        <dbReference type="Proteomes" id="UP000092993"/>
    </source>
</evidence>
<evidence type="ECO:0000256" key="1">
    <source>
        <dbReference type="ARBA" id="ARBA00022664"/>
    </source>
</evidence>
<dbReference type="OMA" id="WNANTMA"/>
<dbReference type="PROSITE" id="PS50158">
    <property type="entry name" value="ZF_CCHC"/>
    <property type="match status" value="1"/>
</dbReference>
<feature type="compositionally biased region" description="Low complexity" evidence="3">
    <location>
        <begin position="428"/>
        <end position="444"/>
    </location>
</feature>
<dbReference type="GO" id="GO:0003676">
    <property type="term" value="F:nucleic acid binding"/>
    <property type="evidence" value="ECO:0007669"/>
    <property type="project" value="InterPro"/>
</dbReference>
<feature type="region of interest" description="Disordered" evidence="3">
    <location>
        <begin position="396"/>
        <end position="494"/>
    </location>
</feature>
<keyword evidence="2" id="KW-0479">Metal-binding</keyword>
<organism evidence="5 6">
    <name type="scientific">Grifola frondosa</name>
    <name type="common">Maitake</name>
    <name type="synonym">Polyporus frondosus</name>
    <dbReference type="NCBI Taxonomy" id="5627"/>
    <lineage>
        <taxon>Eukaryota</taxon>
        <taxon>Fungi</taxon>
        <taxon>Dikarya</taxon>
        <taxon>Basidiomycota</taxon>
        <taxon>Agaricomycotina</taxon>
        <taxon>Agaricomycetes</taxon>
        <taxon>Polyporales</taxon>
        <taxon>Grifolaceae</taxon>
        <taxon>Grifola</taxon>
    </lineage>
</organism>
<proteinExistence type="predicted"/>
<reference evidence="5 6" key="1">
    <citation type="submission" date="2016-03" db="EMBL/GenBank/DDBJ databases">
        <title>Whole genome sequencing of Grifola frondosa 9006-11.</title>
        <authorList>
            <person name="Min B."/>
            <person name="Park H."/>
            <person name="Kim J.-G."/>
            <person name="Cho H."/>
            <person name="Oh Y.-L."/>
            <person name="Kong W.-S."/>
            <person name="Choi I.-G."/>
        </authorList>
    </citation>
    <scope>NUCLEOTIDE SEQUENCE [LARGE SCALE GENOMIC DNA]</scope>
    <source>
        <strain evidence="5 6">9006-11</strain>
    </source>
</reference>
<keyword evidence="2" id="KW-0862">Zinc</keyword>
<evidence type="ECO:0000313" key="5">
    <source>
        <dbReference type="EMBL" id="OBZ73961.1"/>
    </source>
</evidence>
<dbReference type="AlphaFoldDB" id="A0A1C7MAP1"/>
<dbReference type="InterPro" id="IPR001878">
    <property type="entry name" value="Znf_CCHC"/>
</dbReference>
<keyword evidence="1" id="KW-0507">mRNA processing</keyword>
<dbReference type="SUPFAM" id="SSF57756">
    <property type="entry name" value="Retrovirus zinc finger-like domains"/>
    <property type="match status" value="1"/>
</dbReference>